<proteinExistence type="predicted"/>
<organism evidence="1 2">
    <name type="scientific">Trifolium pratense</name>
    <name type="common">Red clover</name>
    <dbReference type="NCBI Taxonomy" id="57577"/>
    <lineage>
        <taxon>Eukaryota</taxon>
        <taxon>Viridiplantae</taxon>
        <taxon>Streptophyta</taxon>
        <taxon>Embryophyta</taxon>
        <taxon>Tracheophyta</taxon>
        <taxon>Spermatophyta</taxon>
        <taxon>Magnoliopsida</taxon>
        <taxon>eudicotyledons</taxon>
        <taxon>Gunneridae</taxon>
        <taxon>Pentapetalae</taxon>
        <taxon>rosids</taxon>
        <taxon>fabids</taxon>
        <taxon>Fabales</taxon>
        <taxon>Fabaceae</taxon>
        <taxon>Papilionoideae</taxon>
        <taxon>50 kb inversion clade</taxon>
        <taxon>NPAAA clade</taxon>
        <taxon>Hologalegina</taxon>
        <taxon>IRL clade</taxon>
        <taxon>Trifolieae</taxon>
        <taxon>Trifolium</taxon>
    </lineage>
</organism>
<comment type="caution">
    <text evidence="1">The sequence shown here is derived from an EMBL/GenBank/DDBJ whole genome shotgun (WGS) entry which is preliminary data.</text>
</comment>
<sequence>MTHLVTRTKLAQLVPFTHFPRFSLKTAANCGGEMSPEQRRVELPKELSKDVIVLSCDSTAKDGVCDIYVVGTNHFSKESSKQVEDIIKFLKPETVFLELCSSRLAVLFAESIKVPTVEDMIAMLKKKHNIFGILYWRFIAEIANELDVYPGAEFRSGFREASKYGGKVVLGDRPQQITLKRTWRKLPLKHIIKAFNPSSYPDINLDSLSFSDIAKIREKMFELLPTVVETFVDERDQYMCHTLFKAARKSRSVVAVVGKGHLQGIKKNWKQPIKIEDLVTIPPPKLPIPVTRIFAYVGIVVAGVTIITKTYL</sequence>
<name>A0ACB0KC62_TRIPR</name>
<gene>
    <name evidence="1" type="ORF">MILVUS5_LOCUS21954</name>
</gene>
<keyword evidence="2" id="KW-1185">Reference proteome</keyword>
<protein>
    <submittedName>
        <fullName evidence="1">Uncharacterized protein</fullName>
    </submittedName>
</protein>
<accession>A0ACB0KC62</accession>
<dbReference type="EMBL" id="CASHSV030000206">
    <property type="protein sequence ID" value="CAJ2654915.1"/>
    <property type="molecule type" value="Genomic_DNA"/>
</dbReference>
<evidence type="ECO:0000313" key="1">
    <source>
        <dbReference type="EMBL" id="CAJ2654915.1"/>
    </source>
</evidence>
<reference evidence="1" key="1">
    <citation type="submission" date="2023-10" db="EMBL/GenBank/DDBJ databases">
        <authorList>
            <person name="Rodriguez Cubillos JULIANA M."/>
            <person name="De Vega J."/>
        </authorList>
    </citation>
    <scope>NUCLEOTIDE SEQUENCE</scope>
</reference>
<evidence type="ECO:0000313" key="2">
    <source>
        <dbReference type="Proteomes" id="UP001177021"/>
    </source>
</evidence>
<dbReference type="Proteomes" id="UP001177021">
    <property type="component" value="Unassembled WGS sequence"/>
</dbReference>